<dbReference type="EMBL" id="FN653799">
    <property type="protein sequence ID" value="CBY16002.1"/>
    <property type="molecule type" value="Genomic_DNA"/>
</dbReference>
<accession>E4Y2A8</accession>
<evidence type="ECO:0000313" key="2">
    <source>
        <dbReference type="EMBL" id="CBY16002.1"/>
    </source>
</evidence>
<sequence length="430" mass="47289">MSQEDVHIGVKKSILKLVCSELEQHPSKAGVVRFAAPKTKLEPYPDYDERESQAALDIAESAGTTIAEGRQHDIENDEVEVENGEGAESEDDAFSEYSDDGDAPSSDRFSDEEEEGSFSATDEFSDNAQDGFDSSDTYYSESDEDDGHSQASQEASEDEVVIDKNNNNNEKVNPKEAQNARNGRSLRSASIRSKREKETSVKQQSKTDLKSGTDRGAYKRSKQSRIAGERGVYTRTRLGKFREKPSKTKRQIESEEKGVLLSDRIKILRGRPRKARSPNRFSKCKSSISKQVAGGDNSKSEKPRSRSPEKCRKPSTDVGASSTNRKRRPNISNDSGRIAKQSRRIVGTSRASTKSDVKQCVNKDDSGKREPAVGKILRGINKPDKPVAAADDGRRVSGGRKSAVRGGADEDDAWAPGKPFPDCDTIGLYE</sequence>
<evidence type="ECO:0000313" key="3">
    <source>
        <dbReference type="Proteomes" id="UP000001307"/>
    </source>
</evidence>
<dbReference type="AlphaFoldDB" id="E4Y2A8"/>
<evidence type="ECO:0000256" key="1">
    <source>
        <dbReference type="SAM" id="MobiDB-lite"/>
    </source>
</evidence>
<feature type="region of interest" description="Disordered" evidence="1">
    <location>
        <begin position="61"/>
        <end position="430"/>
    </location>
</feature>
<dbReference type="Proteomes" id="UP000001307">
    <property type="component" value="Unassembled WGS sequence"/>
</dbReference>
<gene>
    <name evidence="2" type="ORF">GSOID_T00016300001</name>
</gene>
<keyword evidence="3" id="KW-1185">Reference proteome</keyword>
<organism evidence="2">
    <name type="scientific">Oikopleura dioica</name>
    <name type="common">Tunicate</name>
    <dbReference type="NCBI Taxonomy" id="34765"/>
    <lineage>
        <taxon>Eukaryota</taxon>
        <taxon>Metazoa</taxon>
        <taxon>Chordata</taxon>
        <taxon>Tunicata</taxon>
        <taxon>Appendicularia</taxon>
        <taxon>Copelata</taxon>
        <taxon>Oikopleuridae</taxon>
        <taxon>Oikopleura</taxon>
    </lineage>
</organism>
<feature type="compositionally biased region" description="Acidic residues" evidence="1">
    <location>
        <begin position="75"/>
        <end position="102"/>
    </location>
</feature>
<feature type="compositionally biased region" description="Basic and acidic residues" evidence="1">
    <location>
        <begin position="353"/>
        <end position="372"/>
    </location>
</feature>
<feature type="compositionally biased region" description="Basic residues" evidence="1">
    <location>
        <begin position="267"/>
        <end position="277"/>
    </location>
</feature>
<dbReference type="InParanoid" id="E4Y2A8"/>
<feature type="compositionally biased region" description="Basic and acidic residues" evidence="1">
    <location>
        <begin position="240"/>
        <end position="266"/>
    </location>
</feature>
<proteinExistence type="predicted"/>
<protein>
    <submittedName>
        <fullName evidence="2">Uncharacterized protein</fullName>
    </submittedName>
</protein>
<feature type="compositionally biased region" description="Basic and acidic residues" evidence="1">
    <location>
        <begin position="381"/>
        <end position="395"/>
    </location>
</feature>
<reference evidence="2" key="1">
    <citation type="journal article" date="2010" name="Science">
        <title>Plasticity of animal genome architecture unmasked by rapid evolution of a pelagic tunicate.</title>
        <authorList>
            <person name="Denoeud F."/>
            <person name="Henriet S."/>
            <person name="Mungpakdee S."/>
            <person name="Aury J.M."/>
            <person name="Da Silva C."/>
            <person name="Brinkmann H."/>
            <person name="Mikhaleva J."/>
            <person name="Olsen L.C."/>
            <person name="Jubin C."/>
            <person name="Canestro C."/>
            <person name="Bouquet J.M."/>
            <person name="Danks G."/>
            <person name="Poulain J."/>
            <person name="Campsteijn C."/>
            <person name="Adamski M."/>
            <person name="Cross I."/>
            <person name="Yadetie F."/>
            <person name="Muffato M."/>
            <person name="Louis A."/>
            <person name="Butcher S."/>
            <person name="Tsagkogeorga G."/>
            <person name="Konrad A."/>
            <person name="Singh S."/>
            <person name="Jensen M.F."/>
            <person name="Cong E.H."/>
            <person name="Eikeseth-Otteraa H."/>
            <person name="Noel B."/>
            <person name="Anthouard V."/>
            <person name="Porcel B.M."/>
            <person name="Kachouri-Lafond R."/>
            <person name="Nishino A."/>
            <person name="Ugolini M."/>
            <person name="Chourrout P."/>
            <person name="Nishida H."/>
            <person name="Aasland R."/>
            <person name="Huzurbazar S."/>
            <person name="Westhof E."/>
            <person name="Delsuc F."/>
            <person name="Lehrach H."/>
            <person name="Reinhardt R."/>
            <person name="Weissenbach J."/>
            <person name="Roy S.W."/>
            <person name="Artiguenave F."/>
            <person name="Postlethwait J.H."/>
            <person name="Manak J.R."/>
            <person name="Thompson E.M."/>
            <person name="Jaillon O."/>
            <person name="Du Pasquier L."/>
            <person name="Boudinot P."/>
            <person name="Liberles D.A."/>
            <person name="Volff J.N."/>
            <person name="Philippe H."/>
            <person name="Lenhard B."/>
            <person name="Roest Crollius H."/>
            <person name="Wincker P."/>
            <person name="Chourrout D."/>
        </authorList>
    </citation>
    <scope>NUCLEOTIDE SEQUENCE [LARGE SCALE GENOMIC DNA]</scope>
</reference>
<feature type="compositionally biased region" description="Basic and acidic residues" evidence="1">
    <location>
        <begin position="193"/>
        <end position="217"/>
    </location>
</feature>
<feature type="compositionally biased region" description="Basic and acidic residues" evidence="1">
    <location>
        <begin position="298"/>
        <end position="315"/>
    </location>
</feature>
<feature type="compositionally biased region" description="Polar residues" evidence="1">
    <location>
        <begin position="179"/>
        <end position="191"/>
    </location>
</feature>
<feature type="compositionally biased region" description="Polar residues" evidence="1">
    <location>
        <begin position="118"/>
        <end position="128"/>
    </location>
</feature>
<name>E4Y2A8_OIKDI</name>